<dbReference type="AlphaFoldDB" id="A0A2J7Z2D3"/>
<organism evidence="1 2">
    <name type="scientific">Streptomyces malaysiensis</name>
    <dbReference type="NCBI Taxonomy" id="92644"/>
    <lineage>
        <taxon>Bacteria</taxon>
        <taxon>Bacillati</taxon>
        <taxon>Actinomycetota</taxon>
        <taxon>Actinomycetes</taxon>
        <taxon>Kitasatosporales</taxon>
        <taxon>Streptomycetaceae</taxon>
        <taxon>Streptomyces</taxon>
        <taxon>Streptomyces violaceusniger group</taxon>
    </lineage>
</organism>
<name>A0A2J7Z2D3_STRMQ</name>
<dbReference type="Proteomes" id="UP000236520">
    <property type="component" value="Unassembled WGS sequence"/>
</dbReference>
<evidence type="ECO:0000313" key="2">
    <source>
        <dbReference type="Proteomes" id="UP000236520"/>
    </source>
</evidence>
<dbReference type="EMBL" id="LJIW01000001">
    <property type="protein sequence ID" value="PNG94433.1"/>
    <property type="molecule type" value="Genomic_DNA"/>
</dbReference>
<proteinExistence type="predicted"/>
<gene>
    <name evidence="1" type="ORF">SMF913_10458</name>
</gene>
<keyword evidence="2" id="KW-1185">Reference proteome</keyword>
<comment type="caution">
    <text evidence="1">The sequence shown here is derived from an EMBL/GenBank/DDBJ whole genome shotgun (WGS) entry which is preliminary data.</text>
</comment>
<accession>A0A2J7Z2D3</accession>
<reference evidence="1 2" key="1">
    <citation type="submission" date="2015-09" db="EMBL/GenBank/DDBJ databases">
        <title>Genome sequence, genome mining and natural product profiling of a biocontrol bacterium Streptomyces malaysiensis F913.</title>
        <authorList>
            <person name="Xu Y."/>
            <person name="Wei J."/>
            <person name="Xie J."/>
            <person name="Li T."/>
            <person name="Zhou Z."/>
        </authorList>
    </citation>
    <scope>NUCLEOTIDE SEQUENCE [LARGE SCALE GENOMIC DNA]</scope>
    <source>
        <strain evidence="1 2">F913</strain>
    </source>
</reference>
<sequence>MALPVEGIGPNEVALAWTASRRSPLIHGFAQAAAETLTRPRP</sequence>
<evidence type="ECO:0000313" key="1">
    <source>
        <dbReference type="EMBL" id="PNG94433.1"/>
    </source>
</evidence>
<protein>
    <submittedName>
        <fullName evidence="1">Uncharacterized protein</fullName>
    </submittedName>
</protein>